<sequence>MKNVCYVCNRFFHNSIKLKVNKDWLGDVGMTSPDFLYKLPFTPMKGNYMLFNMF</sequence>
<evidence type="ECO:0000313" key="1">
    <source>
        <dbReference type="EMBL" id="SKB75119.1"/>
    </source>
</evidence>
<proteinExistence type="predicted"/>
<reference evidence="2" key="1">
    <citation type="submission" date="2017-02" db="EMBL/GenBank/DDBJ databases">
        <authorList>
            <person name="Varghese N."/>
            <person name="Submissions S."/>
        </authorList>
    </citation>
    <scope>NUCLEOTIDE SEQUENCE [LARGE SCALE GENOMIC DNA]</scope>
    <source>
        <strain evidence="2">DSM 24967</strain>
    </source>
</reference>
<evidence type="ECO:0000313" key="2">
    <source>
        <dbReference type="Proteomes" id="UP000190852"/>
    </source>
</evidence>
<dbReference type="Proteomes" id="UP000190852">
    <property type="component" value="Unassembled WGS sequence"/>
</dbReference>
<gene>
    <name evidence="1" type="ORF">SAMN05660349_02610</name>
</gene>
<organism evidence="1 2">
    <name type="scientific">Parabacteroides chartae</name>
    <dbReference type="NCBI Taxonomy" id="1037355"/>
    <lineage>
        <taxon>Bacteria</taxon>
        <taxon>Pseudomonadati</taxon>
        <taxon>Bacteroidota</taxon>
        <taxon>Bacteroidia</taxon>
        <taxon>Bacteroidales</taxon>
        <taxon>Tannerellaceae</taxon>
        <taxon>Parabacteroides</taxon>
    </lineage>
</organism>
<name>A0A1T5DU61_9BACT</name>
<protein>
    <submittedName>
        <fullName evidence="1">Uncharacterized protein</fullName>
    </submittedName>
</protein>
<keyword evidence="2" id="KW-1185">Reference proteome</keyword>
<dbReference type="EMBL" id="FUYQ01000021">
    <property type="protein sequence ID" value="SKB75119.1"/>
    <property type="molecule type" value="Genomic_DNA"/>
</dbReference>
<dbReference type="AlphaFoldDB" id="A0A1T5DU61"/>
<accession>A0A1T5DU61</accession>